<evidence type="ECO:0000259" key="1">
    <source>
        <dbReference type="SMART" id="SM00089"/>
    </source>
</evidence>
<sequence>MFTTKQSINWTAIFAALLTTRKLKRIGQTTSFLFLLLILATGCKKDKDEPEPLKPLVANAGPDQPVQVGQLVTLDGSGSADGEGKPLTYQWVLTQKPAKSTVTLTNANAVRATFTPDEVGDYELSLTVSNGSATSVDQVKITASVAQPITINSDITVKTVLENQIMNPDLPDYVVTKSIAVKHELTIQPGVVIAFERDARFDINDKGGMLIAQGTPEQKIRFIGVNPIKGYWAGIMLYSASNANLMEYVEILHAGSRPMLDNKKMGMSMFKESQIALKNTLFAQHDGYGLFIQEGAIVRNFSSNTFSNNTEAGLLLSTENVTKLDAASVFTASNGRNVVEINGEYIGDPNSTIAEIAWHGFTDKTPYRLLNSVAVRSGWRLLPGVTVEVARDASITINEQGYVAAKGTTEQRVIFTGAASAKAYWQGILSHSTSHLNSIENADIRNAGSKVIISGQRANLALYGSNATMTIRHTRISGSGGHGILVGYGSSINDDASTTNQFDNNTLATIEYEQ</sequence>
<dbReference type="Proteomes" id="UP000474175">
    <property type="component" value="Unassembled WGS sequence"/>
</dbReference>
<accession>A0A6L9LCR9</accession>
<dbReference type="InterPro" id="IPR013783">
    <property type="entry name" value="Ig-like_fold"/>
</dbReference>
<comment type="caution">
    <text evidence="2">The sequence shown here is derived from an EMBL/GenBank/DDBJ whole genome shotgun (WGS) entry which is preliminary data.</text>
</comment>
<dbReference type="CDD" id="cd00146">
    <property type="entry name" value="PKD"/>
    <property type="match status" value="1"/>
</dbReference>
<dbReference type="SMART" id="SM00089">
    <property type="entry name" value="PKD"/>
    <property type="match status" value="1"/>
</dbReference>
<proteinExistence type="predicted"/>
<reference evidence="2 3" key="1">
    <citation type="submission" date="2020-02" db="EMBL/GenBank/DDBJ databases">
        <title>Draft genome sequence of two Spirosoma agri KCTC 52727 and Spirosoma terrae KCTC 52035.</title>
        <authorList>
            <person name="Rojas J."/>
            <person name="Ambika Manirajan B."/>
            <person name="Suarez C."/>
            <person name="Ratering S."/>
            <person name="Schnell S."/>
        </authorList>
    </citation>
    <scope>NUCLEOTIDE SEQUENCE [LARGE SCALE GENOMIC DNA]</scope>
    <source>
        <strain evidence="2 3">KCTC 52035</strain>
    </source>
</reference>
<dbReference type="InterPro" id="IPR039448">
    <property type="entry name" value="Beta_helix"/>
</dbReference>
<dbReference type="InterPro" id="IPR011050">
    <property type="entry name" value="Pectin_lyase_fold/virulence"/>
</dbReference>
<organism evidence="2 3">
    <name type="scientific">Spirosoma terrae</name>
    <dbReference type="NCBI Taxonomy" id="1968276"/>
    <lineage>
        <taxon>Bacteria</taxon>
        <taxon>Pseudomonadati</taxon>
        <taxon>Bacteroidota</taxon>
        <taxon>Cytophagia</taxon>
        <taxon>Cytophagales</taxon>
        <taxon>Cytophagaceae</taxon>
        <taxon>Spirosoma</taxon>
    </lineage>
</organism>
<name>A0A6L9LCR9_9BACT</name>
<evidence type="ECO:0000313" key="3">
    <source>
        <dbReference type="Proteomes" id="UP000474175"/>
    </source>
</evidence>
<dbReference type="Pfam" id="PF22352">
    <property type="entry name" value="K319L-like_PKD"/>
    <property type="match status" value="1"/>
</dbReference>
<evidence type="ECO:0000313" key="2">
    <source>
        <dbReference type="EMBL" id="NDU97162.1"/>
    </source>
</evidence>
<dbReference type="AlphaFoldDB" id="A0A6L9LCR9"/>
<keyword evidence="3" id="KW-1185">Reference proteome</keyword>
<dbReference type="InterPro" id="IPR022409">
    <property type="entry name" value="PKD/Chitinase_dom"/>
</dbReference>
<dbReference type="RefSeq" id="WP_163952342.1">
    <property type="nucleotide sequence ID" value="NZ_JAAFZH010000010.1"/>
</dbReference>
<dbReference type="Pfam" id="PF13229">
    <property type="entry name" value="Beta_helix"/>
    <property type="match status" value="1"/>
</dbReference>
<dbReference type="SUPFAM" id="SSF51126">
    <property type="entry name" value="Pectin lyase-like"/>
    <property type="match status" value="1"/>
</dbReference>
<dbReference type="Gene3D" id="2.60.40.10">
    <property type="entry name" value="Immunoglobulins"/>
    <property type="match status" value="1"/>
</dbReference>
<dbReference type="SUPFAM" id="SSF49299">
    <property type="entry name" value="PKD domain"/>
    <property type="match status" value="1"/>
</dbReference>
<protein>
    <submittedName>
        <fullName evidence="2">Right-handed parallel beta-helix repeat-containing protein</fullName>
    </submittedName>
</protein>
<gene>
    <name evidence="2" type="ORF">GK108_19915</name>
</gene>
<feature type="domain" description="PKD/Chitinase" evidence="1">
    <location>
        <begin position="57"/>
        <end position="146"/>
    </location>
</feature>
<dbReference type="InterPro" id="IPR035986">
    <property type="entry name" value="PKD_dom_sf"/>
</dbReference>
<dbReference type="EMBL" id="JAAFZH010000010">
    <property type="protein sequence ID" value="NDU97162.1"/>
    <property type="molecule type" value="Genomic_DNA"/>
</dbReference>